<accession>A0A6N2K444</accession>
<sequence>MPKSVYKLSLSLSLSTARSLIRQK</sequence>
<dbReference type="EMBL" id="CAADRP010000080">
    <property type="protein sequence ID" value="VFU22650.1"/>
    <property type="molecule type" value="Genomic_DNA"/>
</dbReference>
<evidence type="ECO:0000313" key="1">
    <source>
        <dbReference type="EMBL" id="VFU22650.1"/>
    </source>
</evidence>
<proteinExistence type="predicted"/>
<protein>
    <submittedName>
        <fullName evidence="1">Uncharacterized protein</fullName>
    </submittedName>
</protein>
<reference evidence="1" key="1">
    <citation type="submission" date="2019-03" db="EMBL/GenBank/DDBJ databases">
        <authorList>
            <person name="Mank J."/>
            <person name="Almeida P."/>
        </authorList>
    </citation>
    <scope>NUCLEOTIDE SEQUENCE</scope>
    <source>
        <strain evidence="1">78183</strain>
    </source>
</reference>
<name>A0A6N2K444_SALVM</name>
<gene>
    <name evidence="1" type="ORF">SVIM_LOCUS26344</name>
</gene>
<organism evidence="1">
    <name type="scientific">Salix viminalis</name>
    <name type="common">Common osier</name>
    <name type="synonym">Basket willow</name>
    <dbReference type="NCBI Taxonomy" id="40686"/>
    <lineage>
        <taxon>Eukaryota</taxon>
        <taxon>Viridiplantae</taxon>
        <taxon>Streptophyta</taxon>
        <taxon>Embryophyta</taxon>
        <taxon>Tracheophyta</taxon>
        <taxon>Spermatophyta</taxon>
        <taxon>Magnoliopsida</taxon>
        <taxon>eudicotyledons</taxon>
        <taxon>Gunneridae</taxon>
        <taxon>Pentapetalae</taxon>
        <taxon>rosids</taxon>
        <taxon>fabids</taxon>
        <taxon>Malpighiales</taxon>
        <taxon>Salicaceae</taxon>
        <taxon>Saliceae</taxon>
        <taxon>Salix</taxon>
    </lineage>
</organism>
<dbReference type="AlphaFoldDB" id="A0A6N2K444"/>